<dbReference type="EMBL" id="CP009888">
    <property type="protein sequence ID" value="AIY65709.1"/>
    <property type="molecule type" value="Genomic_DNA"/>
</dbReference>
<name>A0A0A7EGF5_9GAMM</name>
<gene>
    <name evidence="2" type="ORF">OM33_11510</name>
</gene>
<dbReference type="STRING" id="1348114.OM33_11510"/>
<reference evidence="2 3" key="1">
    <citation type="submission" date="2014-11" db="EMBL/GenBank/DDBJ databases">
        <title>Complete Genome Sequence of Pseudoalteromonas sp. Strain OCN003 Isolated from Kaneohe Bay, Oahu, Hawaii.</title>
        <authorList>
            <person name="Beurmann S."/>
            <person name="Videau P."/>
            <person name="Ushijima B."/>
            <person name="Smith A.M."/>
            <person name="Aeby G.S."/>
            <person name="Callahan S.M."/>
            <person name="Belcaid M."/>
        </authorList>
    </citation>
    <scope>NUCLEOTIDE SEQUENCE [LARGE SCALE GENOMIC DNA]</scope>
    <source>
        <strain evidence="2 3">OCN003</strain>
    </source>
</reference>
<feature type="signal peptide" evidence="1">
    <location>
        <begin position="1"/>
        <end position="26"/>
    </location>
</feature>
<feature type="chain" id="PRO_5002026950" description="DUF2066 domain-containing protein" evidence="1">
    <location>
        <begin position="27"/>
        <end position="351"/>
    </location>
</feature>
<evidence type="ECO:0000313" key="3">
    <source>
        <dbReference type="Proteomes" id="UP000030341"/>
    </source>
</evidence>
<organism evidence="2 3">
    <name type="scientific">Pseudoalteromonas piratica</name>
    <dbReference type="NCBI Taxonomy" id="1348114"/>
    <lineage>
        <taxon>Bacteria</taxon>
        <taxon>Pseudomonadati</taxon>
        <taxon>Pseudomonadota</taxon>
        <taxon>Gammaproteobacteria</taxon>
        <taxon>Alteromonadales</taxon>
        <taxon>Pseudoalteromonadaceae</taxon>
        <taxon>Pseudoalteromonas</taxon>
    </lineage>
</organism>
<dbReference type="RefSeq" id="WP_038641859.1">
    <property type="nucleotide sequence ID" value="NZ_CP009888.1"/>
</dbReference>
<dbReference type="KEGG" id="pseo:OM33_11510"/>
<dbReference type="Pfam" id="PF09839">
    <property type="entry name" value="DUF2066"/>
    <property type="match status" value="1"/>
</dbReference>
<dbReference type="AlphaFoldDB" id="A0A0A7EGF5"/>
<dbReference type="OrthoDB" id="6195299at2"/>
<dbReference type="HOGENOM" id="CLU_041769_1_0_6"/>
<evidence type="ECO:0008006" key="4">
    <source>
        <dbReference type="Google" id="ProtNLM"/>
    </source>
</evidence>
<accession>A0A0A7EGF5</accession>
<dbReference type="eggNOG" id="COG3249">
    <property type="taxonomic scope" value="Bacteria"/>
</dbReference>
<evidence type="ECO:0000256" key="1">
    <source>
        <dbReference type="SAM" id="SignalP"/>
    </source>
</evidence>
<dbReference type="Proteomes" id="UP000030341">
    <property type="component" value="Chromosome 1"/>
</dbReference>
<proteinExistence type="predicted"/>
<dbReference type="InterPro" id="IPR018642">
    <property type="entry name" value="DUF2066"/>
</dbReference>
<keyword evidence="3" id="KW-1185">Reference proteome</keyword>
<protein>
    <recommendedName>
        <fullName evidence="4">DUF2066 domain-containing protein</fullName>
    </recommendedName>
</protein>
<sequence length="351" mass="40566">MEYKFNTLKNALILTLFSLLSFSLLAVEVTDLYQYKAVVDNKTQSEQRRANRVGFVGVLEKVSGQKVDRSHPVIKDASKNLSRFVLKYEYEESLYQTYLKIRYQPQLIDSVLKQMEIPIWGNRRPLTLIWLAIEEGLQRSLVTKEDFPQIFHLLETNSDNAGLPIVMPLLDLEDRMNLNVTDVWANFPEQIIAASARYEPEVIVSARLYQRDNVWFLDWQFTNQSSFQLYQLSGDKLTITGQLVGSISEQIAKQYATLGEAQSSEVVTISFYGVGGMKQLEALKVRLRSLTQVNELDIKFRQGERVDLNLYLNAHVDSLQKALQLDSQFEIIFDPFSQTDVQQLEYQWLNQ</sequence>
<keyword evidence="1" id="KW-0732">Signal</keyword>
<evidence type="ECO:0000313" key="2">
    <source>
        <dbReference type="EMBL" id="AIY65709.1"/>
    </source>
</evidence>